<dbReference type="Proteomes" id="UP001162741">
    <property type="component" value="Chromosome"/>
</dbReference>
<evidence type="ECO:0000313" key="10">
    <source>
        <dbReference type="EMBL" id="UYQ93132.1"/>
    </source>
</evidence>
<dbReference type="InterPro" id="IPR025857">
    <property type="entry name" value="MacB_PCD"/>
</dbReference>
<evidence type="ECO:0000256" key="6">
    <source>
        <dbReference type="ARBA" id="ARBA00023136"/>
    </source>
</evidence>
<accession>A0ABY6J0F5</accession>
<dbReference type="InterPro" id="IPR003838">
    <property type="entry name" value="ABC3_permease_C"/>
</dbReference>
<feature type="domain" description="MacB-like periplasmic core" evidence="9">
    <location>
        <begin position="25"/>
        <end position="153"/>
    </location>
</feature>
<sequence>MIWQFASRYFWARKSTNAINIIAWVSVGAIAVGTAALIIVLSVFNGFEGLVKSLYSSFYPTLKVVPASGKTLVLTPQQLRQVAKDPAVAHYTQVIEEKAVLSYGGDQTIAVVKGVDDHYMKVANIQSKVIRGKFETVDDHGYRAVVGIGLETALGVDVEHSVVPVSVFVPRRGAGADFSMPEQALNNGDFYPAGTFALQQDFDSKYVLTHIDFMRSLLDMKPGEMSGLELALKPGNSDLRVKRRLQELLGDRVDVQTRYEQNKTLYNIMRTEKWVVYSFLSFILVVAAFNMLGSLSMLVLEKRKDITILKAMGSTNGRILRIFLAEGLIIAVIGSVVGIALALIMLVLQQQFGIIKLGGDSFLIDAFPVEMHAEDFGLVAGTVIVIGILASWLPARRAAAQPIDLKAT</sequence>
<evidence type="ECO:0000256" key="7">
    <source>
        <dbReference type="SAM" id="Phobius"/>
    </source>
</evidence>
<keyword evidence="5 7" id="KW-1133">Transmembrane helix</keyword>
<gene>
    <name evidence="10" type="ORF">MKQ68_23915</name>
</gene>
<evidence type="ECO:0000259" key="8">
    <source>
        <dbReference type="Pfam" id="PF02687"/>
    </source>
</evidence>
<protein>
    <submittedName>
        <fullName evidence="10">FtsX-like permease family protein</fullName>
    </submittedName>
</protein>
<comment type="subcellular location">
    <subcellularLocation>
        <location evidence="1">Cell membrane</location>
        <topology evidence="1">Multi-pass membrane protein</topology>
    </subcellularLocation>
</comment>
<keyword evidence="3" id="KW-1003">Cell membrane</keyword>
<evidence type="ECO:0000256" key="1">
    <source>
        <dbReference type="ARBA" id="ARBA00004651"/>
    </source>
</evidence>
<reference evidence="10" key="1">
    <citation type="submission" date="2022-10" db="EMBL/GenBank/DDBJ databases">
        <title>Chitinophaga sp. nov., isolated from soil.</title>
        <authorList>
            <person name="Jeon C.O."/>
        </authorList>
    </citation>
    <scope>NUCLEOTIDE SEQUENCE</scope>
    <source>
        <strain evidence="10">R8</strain>
    </source>
</reference>
<feature type="transmembrane region" description="Helical" evidence="7">
    <location>
        <begin position="274"/>
        <end position="300"/>
    </location>
</feature>
<dbReference type="PANTHER" id="PTHR30489:SF0">
    <property type="entry name" value="LIPOPROTEIN-RELEASING SYSTEM TRANSMEMBRANE PROTEIN LOLE"/>
    <property type="match status" value="1"/>
</dbReference>
<keyword evidence="4 7" id="KW-0812">Transmembrane</keyword>
<evidence type="ECO:0000259" key="9">
    <source>
        <dbReference type="Pfam" id="PF12704"/>
    </source>
</evidence>
<evidence type="ECO:0000256" key="4">
    <source>
        <dbReference type="ARBA" id="ARBA00022692"/>
    </source>
</evidence>
<dbReference type="Pfam" id="PF12704">
    <property type="entry name" value="MacB_PCD"/>
    <property type="match status" value="1"/>
</dbReference>
<keyword evidence="11" id="KW-1185">Reference proteome</keyword>
<dbReference type="PANTHER" id="PTHR30489">
    <property type="entry name" value="LIPOPROTEIN-RELEASING SYSTEM TRANSMEMBRANE PROTEIN LOLE"/>
    <property type="match status" value="1"/>
</dbReference>
<dbReference type="InterPro" id="IPR051447">
    <property type="entry name" value="Lipoprotein-release_system"/>
</dbReference>
<feature type="transmembrane region" description="Helical" evidence="7">
    <location>
        <begin position="376"/>
        <end position="395"/>
    </location>
</feature>
<organism evidence="10 11">
    <name type="scientific">Chitinophaga horti</name>
    <dbReference type="NCBI Taxonomy" id="2920382"/>
    <lineage>
        <taxon>Bacteria</taxon>
        <taxon>Pseudomonadati</taxon>
        <taxon>Bacteroidota</taxon>
        <taxon>Chitinophagia</taxon>
        <taxon>Chitinophagales</taxon>
        <taxon>Chitinophagaceae</taxon>
        <taxon>Chitinophaga</taxon>
    </lineage>
</organism>
<feature type="domain" description="ABC3 transporter permease C-terminal" evidence="8">
    <location>
        <begin position="278"/>
        <end position="402"/>
    </location>
</feature>
<evidence type="ECO:0000256" key="5">
    <source>
        <dbReference type="ARBA" id="ARBA00022989"/>
    </source>
</evidence>
<dbReference type="RefSeq" id="WP_244845178.1">
    <property type="nucleotide sequence ID" value="NZ_CP107006.1"/>
</dbReference>
<feature type="transmembrane region" description="Helical" evidence="7">
    <location>
        <begin position="21"/>
        <end position="44"/>
    </location>
</feature>
<dbReference type="Pfam" id="PF02687">
    <property type="entry name" value="FtsX"/>
    <property type="match status" value="1"/>
</dbReference>
<evidence type="ECO:0000256" key="2">
    <source>
        <dbReference type="ARBA" id="ARBA00005236"/>
    </source>
</evidence>
<evidence type="ECO:0000256" key="3">
    <source>
        <dbReference type="ARBA" id="ARBA00022475"/>
    </source>
</evidence>
<evidence type="ECO:0000313" key="11">
    <source>
        <dbReference type="Proteomes" id="UP001162741"/>
    </source>
</evidence>
<keyword evidence="6 7" id="KW-0472">Membrane</keyword>
<comment type="similarity">
    <text evidence="2">Belongs to the ABC-4 integral membrane protein family. LolC/E subfamily.</text>
</comment>
<dbReference type="EMBL" id="CP107006">
    <property type="protein sequence ID" value="UYQ93132.1"/>
    <property type="molecule type" value="Genomic_DNA"/>
</dbReference>
<feature type="transmembrane region" description="Helical" evidence="7">
    <location>
        <begin position="320"/>
        <end position="348"/>
    </location>
</feature>
<proteinExistence type="inferred from homology"/>
<name>A0ABY6J0F5_9BACT</name>